<dbReference type="GO" id="GO:0005737">
    <property type="term" value="C:cytoplasm"/>
    <property type="evidence" value="ECO:0007669"/>
    <property type="project" value="UniProtKB-SubCell"/>
</dbReference>
<evidence type="ECO:0000256" key="1">
    <source>
        <dbReference type="ARBA" id="ARBA00004496"/>
    </source>
</evidence>
<keyword evidence="5 7" id="KW-0119">Carbohydrate metabolism</keyword>
<dbReference type="GO" id="GO:0016791">
    <property type="term" value="F:phosphatase activity"/>
    <property type="evidence" value="ECO:0007669"/>
    <property type="project" value="InterPro"/>
</dbReference>
<dbReference type="Pfam" id="PF13242">
    <property type="entry name" value="Hydrolase_like"/>
    <property type="match status" value="1"/>
</dbReference>
<comment type="subcellular location">
    <subcellularLocation>
        <location evidence="1 7">Cytoplasm</location>
    </subcellularLocation>
</comment>
<dbReference type="PANTHER" id="PTHR42891:SF1">
    <property type="entry name" value="D-GLYCERO-BETA-D-MANNO-HEPTOSE-1,7-BISPHOSPHATE 7-PHOSPHATASE"/>
    <property type="match status" value="1"/>
</dbReference>
<evidence type="ECO:0000313" key="11">
    <source>
        <dbReference type="EMBL" id="NGM50233.1"/>
    </source>
</evidence>
<dbReference type="InterPro" id="IPR023214">
    <property type="entry name" value="HAD_sf"/>
</dbReference>
<dbReference type="NCBIfam" id="TIGR01656">
    <property type="entry name" value="Histidinol-ppas"/>
    <property type="match status" value="1"/>
</dbReference>
<dbReference type="EC" id="3.1.3.-" evidence="7"/>
<evidence type="ECO:0000256" key="4">
    <source>
        <dbReference type="ARBA" id="ARBA00022801"/>
    </source>
</evidence>
<feature type="active site" description="Proton donor" evidence="8">
    <location>
        <position position="15"/>
    </location>
</feature>
<dbReference type="CDD" id="cd07503">
    <property type="entry name" value="HAD_HisB-N"/>
    <property type="match status" value="1"/>
</dbReference>
<dbReference type="InterPro" id="IPR006357">
    <property type="entry name" value="HAD-SF_hydro_IIA"/>
</dbReference>
<evidence type="ECO:0000256" key="5">
    <source>
        <dbReference type="ARBA" id="ARBA00023277"/>
    </source>
</evidence>
<feature type="binding site" evidence="10">
    <location>
        <position position="15"/>
    </location>
    <ligand>
        <name>Mg(2+)</name>
        <dbReference type="ChEBI" id="CHEBI:18420"/>
    </ligand>
</feature>
<organism evidence="11">
    <name type="scientific">Caulobacter sp. 602-2</name>
    <dbReference type="NCBI Taxonomy" id="2710887"/>
    <lineage>
        <taxon>Bacteria</taxon>
        <taxon>Pseudomonadati</taxon>
        <taxon>Pseudomonadota</taxon>
        <taxon>Alphaproteobacteria</taxon>
        <taxon>Caulobacterales</taxon>
        <taxon>Caulobacteraceae</taxon>
        <taxon>Caulobacter</taxon>
    </lineage>
</organism>
<evidence type="ECO:0000256" key="3">
    <source>
        <dbReference type="ARBA" id="ARBA00022723"/>
    </source>
</evidence>
<dbReference type="InterPro" id="IPR036412">
    <property type="entry name" value="HAD-like_sf"/>
</dbReference>
<proteinExistence type="inferred from homology"/>
<comment type="caution">
    <text evidence="11">The sequence shown here is derived from an EMBL/GenBank/DDBJ whole genome shotgun (WGS) entry which is preliminary data.</text>
</comment>
<dbReference type="NCBIfam" id="TIGR01549">
    <property type="entry name" value="HAD-SF-IA-v1"/>
    <property type="match status" value="1"/>
</dbReference>
<protein>
    <recommendedName>
        <fullName evidence="6 7">D,D-heptose 1,7-bisphosphate phosphatase</fullName>
        <ecNumber evidence="7">3.1.3.-</ecNumber>
    </recommendedName>
</protein>
<name>A0A6G4QXM0_9CAUL</name>
<feature type="site" description="Contributes to substrate recognition" evidence="9">
    <location>
        <position position="113"/>
    </location>
</feature>
<dbReference type="NCBIfam" id="TIGR01662">
    <property type="entry name" value="HAD-SF-IIIA"/>
    <property type="match status" value="1"/>
</dbReference>
<gene>
    <name evidence="11" type="ORF">G5B46_11495</name>
</gene>
<dbReference type="InterPro" id="IPR004446">
    <property type="entry name" value="Heptose_bisP_phosphatase"/>
</dbReference>
<evidence type="ECO:0000256" key="10">
    <source>
        <dbReference type="PIRSR" id="PIRSR004682-4"/>
    </source>
</evidence>
<dbReference type="GO" id="GO:0005975">
    <property type="term" value="P:carbohydrate metabolic process"/>
    <property type="evidence" value="ECO:0007669"/>
    <property type="project" value="InterPro"/>
</dbReference>
<dbReference type="Gene3D" id="3.40.50.1000">
    <property type="entry name" value="HAD superfamily/HAD-like"/>
    <property type="match status" value="1"/>
</dbReference>
<keyword evidence="10" id="KW-0460">Magnesium</keyword>
<evidence type="ECO:0000256" key="9">
    <source>
        <dbReference type="PIRSR" id="PIRSR004682-3"/>
    </source>
</evidence>
<reference evidence="11" key="1">
    <citation type="submission" date="2020-02" db="EMBL/GenBank/DDBJ databases">
        <authorList>
            <person name="Gao J."/>
            <person name="Sun J."/>
        </authorList>
    </citation>
    <scope>NUCLEOTIDE SEQUENCE</scope>
    <source>
        <strain evidence="11">602-2</strain>
    </source>
</reference>
<keyword evidence="3 10" id="KW-0479">Metal-binding</keyword>
<dbReference type="Pfam" id="PF13344">
    <property type="entry name" value="Hydrolase_6"/>
    <property type="match status" value="1"/>
</dbReference>
<comment type="similarity">
    <text evidence="7">Belongs to the gmhB family.</text>
</comment>
<feature type="active site" description="Proton donor" evidence="8">
    <location>
        <position position="13"/>
    </location>
</feature>
<dbReference type="EMBL" id="JAAKGT010000004">
    <property type="protein sequence ID" value="NGM50233.1"/>
    <property type="molecule type" value="Genomic_DNA"/>
</dbReference>
<keyword evidence="4 7" id="KW-0378">Hydrolase</keyword>
<dbReference type="AlphaFoldDB" id="A0A6G4QXM0"/>
<feature type="binding site" evidence="10">
    <location>
        <position position="139"/>
    </location>
    <ligand>
        <name>Mg(2+)</name>
        <dbReference type="ChEBI" id="CHEBI:18420"/>
    </ligand>
</feature>
<comment type="cofactor">
    <cofactor evidence="10">
        <name>Mg(2+)</name>
        <dbReference type="ChEBI" id="CHEBI:18420"/>
    </cofactor>
</comment>
<dbReference type="RefSeq" id="WP_165258789.1">
    <property type="nucleotide sequence ID" value="NZ_JAAKGT010000004.1"/>
</dbReference>
<evidence type="ECO:0000256" key="6">
    <source>
        <dbReference type="ARBA" id="ARBA00031828"/>
    </source>
</evidence>
<feature type="site" description="Stabilizes the phosphoryl group" evidence="9">
    <location>
        <position position="114"/>
    </location>
</feature>
<dbReference type="PIRSF" id="PIRSF004682">
    <property type="entry name" value="GmhB"/>
    <property type="match status" value="1"/>
</dbReference>
<dbReference type="InterPro" id="IPR006439">
    <property type="entry name" value="HAD-SF_hydro_IA"/>
</dbReference>
<evidence type="ECO:0000256" key="2">
    <source>
        <dbReference type="ARBA" id="ARBA00022490"/>
    </source>
</evidence>
<evidence type="ECO:0000256" key="8">
    <source>
        <dbReference type="PIRSR" id="PIRSR004682-1"/>
    </source>
</evidence>
<evidence type="ECO:0000256" key="7">
    <source>
        <dbReference type="PIRNR" id="PIRNR004682"/>
    </source>
</evidence>
<sequence length="182" mass="19809">MSSEAPLKAVFFDRDGVLNADHGYVHDPARLEWIPGAREAVAALTRAGVRCIVVTNQSGVARGYFPETAVHALHAFMREELARTGGEIAAFYHAPFHKDAVIEAYRHDDHPDRKPNPGMILRGLAEHGLSPETCVLVGDNDSDVEAARRAGVEGFLFEGGDLLNFLERKLGRRFPAAPGDPA</sequence>
<feature type="site" description="Stabilizes the phosphoryl group" evidence="9">
    <location>
        <position position="55"/>
    </location>
</feature>
<feature type="binding site" evidence="10">
    <location>
        <position position="13"/>
    </location>
    <ligand>
        <name>Mg(2+)</name>
        <dbReference type="ChEBI" id="CHEBI:18420"/>
    </ligand>
</feature>
<accession>A0A6G4QXM0</accession>
<dbReference type="InterPro" id="IPR006549">
    <property type="entry name" value="HAD-SF_hydro_IIIA"/>
</dbReference>
<dbReference type="GO" id="GO:0046872">
    <property type="term" value="F:metal ion binding"/>
    <property type="evidence" value="ECO:0007669"/>
    <property type="project" value="UniProtKB-KW"/>
</dbReference>
<dbReference type="InterPro" id="IPR006543">
    <property type="entry name" value="Histidinol-phos"/>
</dbReference>
<dbReference type="SUPFAM" id="SSF56784">
    <property type="entry name" value="HAD-like"/>
    <property type="match status" value="1"/>
</dbReference>
<keyword evidence="2 7" id="KW-0963">Cytoplasm</keyword>
<dbReference type="PANTHER" id="PTHR42891">
    <property type="entry name" value="D-GLYCERO-BETA-D-MANNO-HEPTOSE-1,7-BISPHOSPHATE 7-PHOSPHATASE"/>
    <property type="match status" value="1"/>
</dbReference>